<evidence type="ECO:0000256" key="2">
    <source>
        <dbReference type="ARBA" id="ARBA00023125"/>
    </source>
</evidence>
<dbReference type="Pfam" id="PF13377">
    <property type="entry name" value="Peripla_BP_3"/>
    <property type="match status" value="1"/>
</dbReference>
<keyword evidence="7" id="KW-1185">Reference proteome</keyword>
<evidence type="ECO:0000259" key="5">
    <source>
        <dbReference type="PROSITE" id="PS50943"/>
    </source>
</evidence>
<dbReference type="PROSITE" id="PS50932">
    <property type="entry name" value="HTH_LACI_2"/>
    <property type="match status" value="1"/>
</dbReference>
<dbReference type="InterPro" id="IPR001387">
    <property type="entry name" value="Cro/C1-type_HTH"/>
</dbReference>
<dbReference type="STRING" id="180332.GCA_000797495_04930"/>
<dbReference type="InterPro" id="IPR010982">
    <property type="entry name" value="Lambda_DNA-bd_dom_sf"/>
</dbReference>
<comment type="caution">
    <text evidence="6">The sequence shown here is derived from an EMBL/GenBank/DDBJ whole genome shotgun (WGS) entry which is preliminary data.</text>
</comment>
<dbReference type="GO" id="GO:0003700">
    <property type="term" value="F:DNA-binding transcription factor activity"/>
    <property type="evidence" value="ECO:0007669"/>
    <property type="project" value="TreeGrafter"/>
</dbReference>
<dbReference type="PANTHER" id="PTHR30146">
    <property type="entry name" value="LACI-RELATED TRANSCRIPTIONAL REPRESSOR"/>
    <property type="match status" value="1"/>
</dbReference>
<name>A0A4U8QAF3_9FIRM</name>
<dbReference type="OrthoDB" id="9796186at2"/>
<organism evidence="6 7">
    <name type="scientific">Robinsoniella peoriensis</name>
    <dbReference type="NCBI Taxonomy" id="180332"/>
    <lineage>
        <taxon>Bacteria</taxon>
        <taxon>Bacillati</taxon>
        <taxon>Bacillota</taxon>
        <taxon>Clostridia</taxon>
        <taxon>Lachnospirales</taxon>
        <taxon>Lachnospiraceae</taxon>
        <taxon>Robinsoniella</taxon>
    </lineage>
</organism>
<dbReference type="InterPro" id="IPR046335">
    <property type="entry name" value="LacI/GalR-like_sensor"/>
</dbReference>
<dbReference type="CDD" id="cd06267">
    <property type="entry name" value="PBP1_LacI_sugar_binding-like"/>
    <property type="match status" value="1"/>
</dbReference>
<dbReference type="Proteomes" id="UP000306509">
    <property type="component" value="Unassembled WGS sequence"/>
</dbReference>
<dbReference type="Gene3D" id="1.10.260.40">
    <property type="entry name" value="lambda repressor-like DNA-binding domains"/>
    <property type="match status" value="1"/>
</dbReference>
<dbReference type="Pfam" id="PF00356">
    <property type="entry name" value="LacI"/>
    <property type="match status" value="1"/>
</dbReference>
<evidence type="ECO:0000313" key="7">
    <source>
        <dbReference type="Proteomes" id="UP000306509"/>
    </source>
</evidence>
<dbReference type="SUPFAM" id="SSF47413">
    <property type="entry name" value="lambda repressor-like DNA-binding domains"/>
    <property type="match status" value="1"/>
</dbReference>
<dbReference type="PANTHER" id="PTHR30146:SF24">
    <property type="entry name" value="XYLOSE OPERON REGULATORY PROTEIN"/>
    <property type="match status" value="1"/>
</dbReference>
<dbReference type="SUPFAM" id="SSF53822">
    <property type="entry name" value="Periplasmic binding protein-like I"/>
    <property type="match status" value="1"/>
</dbReference>
<dbReference type="SMART" id="SM00354">
    <property type="entry name" value="HTH_LACI"/>
    <property type="match status" value="1"/>
</dbReference>
<keyword evidence="3" id="KW-0804">Transcription</keyword>
<evidence type="ECO:0000313" key="6">
    <source>
        <dbReference type="EMBL" id="TLD01203.1"/>
    </source>
</evidence>
<gene>
    <name evidence="6" type="primary">degA_3</name>
    <name evidence="6" type="ORF">DSM106044_01995</name>
</gene>
<feature type="domain" description="HTH cro/C1-type" evidence="5">
    <location>
        <begin position="4"/>
        <end position="47"/>
    </location>
</feature>
<keyword evidence="1" id="KW-0805">Transcription regulation</keyword>
<dbReference type="GO" id="GO:0000976">
    <property type="term" value="F:transcription cis-regulatory region binding"/>
    <property type="evidence" value="ECO:0007669"/>
    <property type="project" value="TreeGrafter"/>
</dbReference>
<dbReference type="InterPro" id="IPR028082">
    <property type="entry name" value="Peripla_BP_I"/>
</dbReference>
<dbReference type="EMBL" id="QGQD01000043">
    <property type="protein sequence ID" value="TLD01203.1"/>
    <property type="molecule type" value="Genomic_DNA"/>
</dbReference>
<evidence type="ECO:0000256" key="3">
    <source>
        <dbReference type="ARBA" id="ARBA00023163"/>
    </source>
</evidence>
<dbReference type="Gene3D" id="3.40.50.2300">
    <property type="match status" value="2"/>
</dbReference>
<dbReference type="RefSeq" id="WP_047834500.1">
    <property type="nucleotide sequence ID" value="NZ_CABMJZ010000021.1"/>
</dbReference>
<dbReference type="PROSITE" id="PS50943">
    <property type="entry name" value="HTH_CROC1"/>
    <property type="match status" value="1"/>
</dbReference>
<reference evidence="6 7" key="1">
    <citation type="journal article" date="2019" name="Anaerobe">
        <title>Detection of Robinsoniella peoriensis in multiple bone samples of a trauma patient.</title>
        <authorList>
            <person name="Schrottner P."/>
            <person name="Hartwich K."/>
            <person name="Bunk B."/>
            <person name="Schober I."/>
            <person name="Helbig S."/>
            <person name="Rudolph W.W."/>
            <person name="Gunzer F."/>
        </authorList>
    </citation>
    <scope>NUCLEOTIDE SEQUENCE [LARGE SCALE GENOMIC DNA]</scope>
    <source>
        <strain evidence="6 7">DSM 106044</strain>
    </source>
</reference>
<feature type="domain" description="HTH lacI-type" evidence="4">
    <location>
        <begin position="2"/>
        <end position="57"/>
    </location>
</feature>
<sequence>MVRLQDIADMVGVSRTTVSNVLHGKTKKVSPETIQKITALLKEAEYVPNMGSLILTNQKSKLIGLVIGYEKAHGNTAIGDPFVSEMTGALHEIVERHGYYLMLIGGENQENVINIASRWNVDGLILFAYSEKDYLKLQKKLNKPMVTIDIYQDKSHDMVNIGIDDFHGGYLAGKYLLDMGYRDPLYLAEYEENADAYRWMGMQKALEEAGVLCMDNRRILLSHYETVRLCTYREMMPRFLKAQALFFAADYLAVEFINECHDRGIGIPDQISVVGFDDNMLARVVRPKLTTVRQENRKKVALAFERLLQVMENKTVENKDTRLPVKLVIRDSVRDRSGK</sequence>
<evidence type="ECO:0000256" key="1">
    <source>
        <dbReference type="ARBA" id="ARBA00023015"/>
    </source>
</evidence>
<dbReference type="InterPro" id="IPR000843">
    <property type="entry name" value="HTH_LacI"/>
</dbReference>
<proteinExistence type="predicted"/>
<dbReference type="PROSITE" id="PS00356">
    <property type="entry name" value="HTH_LACI_1"/>
    <property type="match status" value="1"/>
</dbReference>
<keyword evidence="2" id="KW-0238">DNA-binding</keyword>
<evidence type="ECO:0000259" key="4">
    <source>
        <dbReference type="PROSITE" id="PS50932"/>
    </source>
</evidence>
<dbReference type="CDD" id="cd01392">
    <property type="entry name" value="HTH_LacI"/>
    <property type="match status" value="1"/>
</dbReference>
<accession>A0A4U8QAF3</accession>
<protein>
    <submittedName>
        <fullName evidence="6">Degradation activator</fullName>
    </submittedName>
</protein>
<dbReference type="AlphaFoldDB" id="A0A4U8QAF3"/>